<dbReference type="InterPro" id="IPR036619">
    <property type="entry name" value="NinB_sf"/>
</dbReference>
<sequence>MQETLSIELFNRQQAWQAIKTQAFPFLAAVLQSGQRFILTIKPRPRTAKQNRRYWGNGVLKQIAEQAVVSGKMYQAEIWHEQFKRQFIGVIELPNGQLIGCSSTKLTTSEFCNFSDQVEAFAASELGVVFYDLEPHK</sequence>
<reference evidence="1" key="1">
    <citation type="submission" date="2020-04" db="EMBL/GenBank/DDBJ databases">
        <authorList>
            <person name="Chiriac C."/>
            <person name="Salcher M."/>
            <person name="Ghai R."/>
            <person name="Kavagutti S V."/>
        </authorList>
    </citation>
    <scope>NUCLEOTIDE SEQUENCE</scope>
</reference>
<name>A0A6J5L1N3_9CAUD</name>
<dbReference type="Gene3D" id="1.10.3790.10">
    <property type="entry name" value="NinB"/>
    <property type="match status" value="1"/>
</dbReference>
<dbReference type="EMBL" id="LR796211">
    <property type="protein sequence ID" value="CAB4127522.1"/>
    <property type="molecule type" value="Genomic_DNA"/>
</dbReference>
<dbReference type="InterPro" id="IPR008711">
    <property type="entry name" value="Recombinase_NinB"/>
</dbReference>
<evidence type="ECO:0000313" key="1">
    <source>
        <dbReference type="EMBL" id="CAB4127522.1"/>
    </source>
</evidence>
<organism evidence="1">
    <name type="scientific">uncultured Caudovirales phage</name>
    <dbReference type="NCBI Taxonomy" id="2100421"/>
    <lineage>
        <taxon>Viruses</taxon>
        <taxon>Duplodnaviria</taxon>
        <taxon>Heunggongvirae</taxon>
        <taxon>Uroviricota</taxon>
        <taxon>Caudoviricetes</taxon>
        <taxon>Peduoviridae</taxon>
        <taxon>Maltschvirus</taxon>
        <taxon>Maltschvirus maltsch</taxon>
    </lineage>
</organism>
<gene>
    <name evidence="1" type="ORF">UFOVP92_16</name>
</gene>
<proteinExistence type="predicted"/>
<accession>A0A6J5L1N3</accession>
<protein>
    <submittedName>
        <fullName evidence="1">Recombinase NinB</fullName>
    </submittedName>
</protein>
<dbReference type="Pfam" id="PF05772">
    <property type="entry name" value="NinB"/>
    <property type="match status" value="1"/>
</dbReference>
<dbReference type="SUPFAM" id="SSF103370">
    <property type="entry name" value="NinB"/>
    <property type="match status" value="1"/>
</dbReference>